<evidence type="ECO:0000313" key="5">
    <source>
        <dbReference type="Proteomes" id="UP000009046"/>
    </source>
</evidence>
<reference evidence="3" key="2">
    <citation type="submission" date="2007-04" db="EMBL/GenBank/DDBJ databases">
        <title>The genome of the human body louse.</title>
        <authorList>
            <consortium name="The Human Body Louse Genome Consortium"/>
            <person name="Kirkness E."/>
            <person name="Walenz B."/>
            <person name="Hass B."/>
            <person name="Bruggner R."/>
            <person name="Strausberg R."/>
        </authorList>
    </citation>
    <scope>NUCLEOTIDE SEQUENCE</scope>
    <source>
        <strain evidence="3">USDA</strain>
    </source>
</reference>
<dbReference type="EMBL" id="AAZO01004125">
    <property type="status" value="NOT_ANNOTATED_CDS"/>
    <property type="molecule type" value="Genomic_DNA"/>
</dbReference>
<dbReference type="EMBL" id="DS235361">
    <property type="protein sequence ID" value="EEB15207.1"/>
    <property type="molecule type" value="Genomic_DNA"/>
</dbReference>
<reference evidence="4" key="3">
    <citation type="submission" date="2021-02" db="UniProtKB">
        <authorList>
            <consortium name="EnsemblMetazoa"/>
        </authorList>
    </citation>
    <scope>IDENTIFICATION</scope>
    <source>
        <strain evidence="4">USDA</strain>
    </source>
</reference>
<evidence type="ECO:0000256" key="2">
    <source>
        <dbReference type="SAM" id="MobiDB-lite"/>
    </source>
</evidence>
<dbReference type="InParanoid" id="E0VPA1"/>
<evidence type="ECO:0000313" key="3">
    <source>
        <dbReference type="EMBL" id="EEB15207.1"/>
    </source>
</evidence>
<feature type="region of interest" description="Disordered" evidence="2">
    <location>
        <begin position="819"/>
        <end position="840"/>
    </location>
</feature>
<organism>
    <name type="scientific">Pediculus humanus subsp. corporis</name>
    <name type="common">Body louse</name>
    <dbReference type="NCBI Taxonomy" id="121224"/>
    <lineage>
        <taxon>Eukaryota</taxon>
        <taxon>Metazoa</taxon>
        <taxon>Ecdysozoa</taxon>
        <taxon>Arthropoda</taxon>
        <taxon>Hexapoda</taxon>
        <taxon>Insecta</taxon>
        <taxon>Pterygota</taxon>
        <taxon>Neoptera</taxon>
        <taxon>Paraneoptera</taxon>
        <taxon>Psocodea</taxon>
        <taxon>Troctomorpha</taxon>
        <taxon>Phthiraptera</taxon>
        <taxon>Anoplura</taxon>
        <taxon>Pediculidae</taxon>
        <taxon>Pediculus</taxon>
    </lineage>
</organism>
<dbReference type="Proteomes" id="UP000009046">
    <property type="component" value="Unassembled WGS sequence"/>
</dbReference>
<evidence type="ECO:0000313" key="4">
    <source>
        <dbReference type="EnsemblMetazoa" id="PHUM354880-PA"/>
    </source>
</evidence>
<dbReference type="KEGG" id="phu:Phum_PHUM354880"/>
<evidence type="ECO:0000256" key="1">
    <source>
        <dbReference type="SAM" id="Coils"/>
    </source>
</evidence>
<keyword evidence="1" id="KW-0175">Coiled coil</keyword>
<reference evidence="3" key="1">
    <citation type="submission" date="2007-04" db="EMBL/GenBank/DDBJ databases">
        <title>Annotation of Pediculus humanus corporis strain USDA.</title>
        <authorList>
            <person name="Kirkness E."/>
            <person name="Hannick L."/>
            <person name="Hass B."/>
            <person name="Bruggner R."/>
            <person name="Lawson D."/>
            <person name="Bidwell S."/>
            <person name="Joardar V."/>
            <person name="Caler E."/>
            <person name="Walenz B."/>
            <person name="Inman J."/>
            <person name="Schobel S."/>
            <person name="Galinsky K."/>
            <person name="Amedeo P."/>
            <person name="Strausberg R."/>
        </authorList>
    </citation>
    <scope>NUCLEOTIDE SEQUENCE</scope>
    <source>
        <strain evidence="3">USDA</strain>
    </source>
</reference>
<dbReference type="HOGENOM" id="CLU_327702_0_0_1"/>
<dbReference type="GeneID" id="8232041"/>
<name>E0VPA1_PEDHC</name>
<protein>
    <submittedName>
        <fullName evidence="3 4">Golgin IMH1, putative</fullName>
    </submittedName>
</protein>
<feature type="region of interest" description="Disordered" evidence="2">
    <location>
        <begin position="609"/>
        <end position="630"/>
    </location>
</feature>
<accession>E0VPA1</accession>
<dbReference type="VEuPathDB" id="VectorBase:PHUM354880"/>
<feature type="coiled-coil region" evidence="1">
    <location>
        <begin position="2"/>
        <end position="92"/>
    </location>
</feature>
<dbReference type="RefSeq" id="XP_002427945.1">
    <property type="nucleotide sequence ID" value="XM_002427900.1"/>
</dbReference>
<dbReference type="EnsemblMetazoa" id="PHUM354880-RA">
    <property type="protein sequence ID" value="PHUM354880-PA"/>
    <property type="gene ID" value="PHUM354880"/>
</dbReference>
<proteinExistence type="predicted"/>
<dbReference type="CTD" id="8232041"/>
<sequence>MEDNISEKVAQLQYENTKLQNELSTLSKNALTIEENYNALTAVFSEKEYSLKNLELQINKMFKIIKEKENIIEQLEETNTKYIDANKKLTSETKYLKKKLCEEENLFETKKEGLMMNCDVLKKENKKLQFELNLKTEECLHLNTITKDFMITIKADEKSELIALRDNLIDTLKCYQPKKIEIFEFKEKDVLIKELQNYKLFKEEEDVQLFNLINKLKDKMNKIEILKSDNKISMNFNYFCLKEIKKILMELIDWQDNHAEKLKSIKEAVSHVSLNKDEIIQKSQSTNTIFSLESDDECQFLRRLKDLESNDVRRVFFDHKISDLDMDVFRSCRKLSVLPEEDGDDSFVRKTSVKSFCKPILNNLKSEIGSGLTSSDDAFLNKIKESNFPSITEKYGQNVSINNFNNDKSKNLNICTDFEFRDNEMDDDDDVTVFSTSDAYLYLPSIDDSIKYSKNQNLWKGFPNGTKKKQSVSFFHKSENVSKKLQSTSRPLMLSKSSSVANVVTTVVPDYNVSLIIDDPELKKKQTKPLIVPDNLLSLKTNHSLAQINFLRDSFAIENIQNNNNNNNNNNSTLNLIENIQFVCTAIDLCSKTDENLTRDSLKTFDQFLESSSGNNNNNNDDDDENVNNNGLSESLKFFTNNNEIIFVKQQDVDNNNKSTDIIHGAINLNICPTVIKDGLKTNSVVLPQNNNNNNNNNIFELKPSSSSINVTDNKKKIIYLELNDSSSSSSSVIKNTKTNLFDFVTNKISNKKSQMENELNSILKITEKYKNDNNNMEGGGGGGGCNHVQSCELRLSSVSGLDNFLVCVPEGLDSREKRKLSDISESSSSSYTTPPQEISSGEFCTPPECCSPVLNNLVKNKKTTSLAACENIDNYYY</sequence>
<keyword evidence="5" id="KW-1185">Reference proteome</keyword>
<gene>
    <name evidence="4" type="primary">8232041</name>
    <name evidence="3" type="ORF">Phum_PHUM354880</name>
</gene>
<dbReference type="AlphaFoldDB" id="E0VPA1"/>